<evidence type="ECO:0000256" key="4">
    <source>
        <dbReference type="ARBA" id="ARBA00023054"/>
    </source>
</evidence>
<dbReference type="EMBL" id="HBHJ01016780">
    <property type="protein sequence ID" value="CAD9689471.1"/>
    <property type="molecule type" value="Transcribed_RNA"/>
</dbReference>
<dbReference type="GO" id="GO:0034399">
    <property type="term" value="C:nuclear periphery"/>
    <property type="evidence" value="ECO:0007669"/>
    <property type="project" value="TreeGrafter"/>
</dbReference>
<gene>
    <name evidence="7" type="ORF">RMAR1173_LOCUS11109</name>
</gene>
<keyword evidence="5" id="KW-0539">Nucleus</keyword>
<dbReference type="InterPro" id="IPR008610">
    <property type="entry name" value="Ebp2"/>
</dbReference>
<evidence type="ECO:0000256" key="1">
    <source>
        <dbReference type="ARBA" id="ARBA00004604"/>
    </source>
</evidence>
<dbReference type="AlphaFoldDB" id="A0A7S2S4R4"/>
<keyword evidence="3" id="KW-0690">Ribosome biogenesis</keyword>
<dbReference type="GO" id="GO:0006364">
    <property type="term" value="P:rRNA processing"/>
    <property type="evidence" value="ECO:0007669"/>
    <property type="project" value="TreeGrafter"/>
</dbReference>
<feature type="compositionally biased region" description="Basic residues" evidence="6">
    <location>
        <begin position="198"/>
        <end position="210"/>
    </location>
</feature>
<accession>A0A7S2S4R4</accession>
<feature type="compositionally biased region" description="Basic and acidic residues" evidence="6">
    <location>
        <begin position="120"/>
        <end position="129"/>
    </location>
</feature>
<sequence>MARELAFYEASLAAVKEGRERLKAQGISWKRPEDFFCEMIKSDTHMNRVKERLIFEQKKMEAFEQRKERQTQKKFSKAKANELQKERAASKKETLAAVKKWRDDNQERRKGGVGDDDGDLDRILSDQKPGKSRKRKALDRKYGFGGPKNKKATRNDQKSLNDMSGFSPRGMKADARRMSGGRGPKRSGGPSRPGKAARAQKRQHNRGGPM</sequence>
<dbReference type="PANTHER" id="PTHR13028">
    <property type="entry name" value="RRNA PROCESSING PROTEIN EBNA1-BINDING PROTEIN-RELATED"/>
    <property type="match status" value="1"/>
</dbReference>
<feature type="compositionally biased region" description="Basic and acidic residues" evidence="6">
    <location>
        <begin position="79"/>
        <end position="113"/>
    </location>
</feature>
<dbReference type="PANTHER" id="PTHR13028:SF0">
    <property type="entry name" value="RRNA-PROCESSING PROTEIN EBP2-RELATED"/>
    <property type="match status" value="1"/>
</dbReference>
<evidence type="ECO:0000256" key="2">
    <source>
        <dbReference type="ARBA" id="ARBA00007336"/>
    </source>
</evidence>
<keyword evidence="4" id="KW-0175">Coiled coil</keyword>
<dbReference type="GO" id="GO:0005730">
    <property type="term" value="C:nucleolus"/>
    <property type="evidence" value="ECO:0007669"/>
    <property type="project" value="UniProtKB-SubCell"/>
</dbReference>
<evidence type="ECO:0000256" key="3">
    <source>
        <dbReference type="ARBA" id="ARBA00022517"/>
    </source>
</evidence>
<comment type="similarity">
    <text evidence="2">Belongs to the EBP2 family.</text>
</comment>
<dbReference type="Pfam" id="PF05890">
    <property type="entry name" value="Ebp2"/>
    <property type="match status" value="1"/>
</dbReference>
<reference evidence="7" key="1">
    <citation type="submission" date="2021-01" db="EMBL/GenBank/DDBJ databases">
        <authorList>
            <person name="Corre E."/>
            <person name="Pelletier E."/>
            <person name="Niang G."/>
            <person name="Scheremetjew M."/>
            <person name="Finn R."/>
            <person name="Kale V."/>
            <person name="Holt S."/>
            <person name="Cochrane G."/>
            <person name="Meng A."/>
            <person name="Brown T."/>
            <person name="Cohen L."/>
        </authorList>
    </citation>
    <scope>NUCLEOTIDE SEQUENCE</scope>
    <source>
        <strain evidence="7">CCMP1243</strain>
    </source>
</reference>
<evidence type="ECO:0000256" key="5">
    <source>
        <dbReference type="ARBA" id="ARBA00023242"/>
    </source>
</evidence>
<feature type="region of interest" description="Disordered" evidence="6">
    <location>
        <begin position="65"/>
        <end position="210"/>
    </location>
</feature>
<organism evidence="7">
    <name type="scientific">Rhizochromulina marina</name>
    <dbReference type="NCBI Taxonomy" id="1034831"/>
    <lineage>
        <taxon>Eukaryota</taxon>
        <taxon>Sar</taxon>
        <taxon>Stramenopiles</taxon>
        <taxon>Ochrophyta</taxon>
        <taxon>Dictyochophyceae</taxon>
        <taxon>Rhizochromulinales</taxon>
        <taxon>Rhizochromulina</taxon>
    </lineage>
</organism>
<comment type="subcellular location">
    <subcellularLocation>
        <location evidence="1">Nucleus</location>
        <location evidence="1">Nucleolus</location>
    </subcellularLocation>
</comment>
<evidence type="ECO:0000313" key="7">
    <source>
        <dbReference type="EMBL" id="CAD9689471.1"/>
    </source>
</evidence>
<dbReference type="GO" id="GO:0030687">
    <property type="term" value="C:preribosome, large subunit precursor"/>
    <property type="evidence" value="ECO:0007669"/>
    <property type="project" value="TreeGrafter"/>
</dbReference>
<evidence type="ECO:0000256" key="6">
    <source>
        <dbReference type="SAM" id="MobiDB-lite"/>
    </source>
</evidence>
<evidence type="ECO:0008006" key="8">
    <source>
        <dbReference type="Google" id="ProtNLM"/>
    </source>
</evidence>
<dbReference type="GO" id="GO:0042273">
    <property type="term" value="P:ribosomal large subunit biogenesis"/>
    <property type="evidence" value="ECO:0007669"/>
    <property type="project" value="TreeGrafter"/>
</dbReference>
<name>A0A7S2S4R4_9STRA</name>
<proteinExistence type="inferred from homology"/>
<protein>
    <recommendedName>
        <fullName evidence="8">rRNA-processing protein EBP2</fullName>
    </recommendedName>
</protein>